<name>A0A4R2IXG9_9ACTN</name>
<comment type="caution">
    <text evidence="2">The sequence shown here is derived from an EMBL/GenBank/DDBJ whole genome shotgun (WGS) entry which is preliminary data.</text>
</comment>
<feature type="transmembrane region" description="Helical" evidence="1">
    <location>
        <begin position="30"/>
        <end position="49"/>
    </location>
</feature>
<dbReference type="Proteomes" id="UP000295573">
    <property type="component" value="Unassembled WGS sequence"/>
</dbReference>
<keyword evidence="1" id="KW-1133">Transmembrane helix</keyword>
<proteinExistence type="predicted"/>
<evidence type="ECO:0000313" key="3">
    <source>
        <dbReference type="Proteomes" id="UP000295573"/>
    </source>
</evidence>
<evidence type="ECO:0000256" key="1">
    <source>
        <dbReference type="SAM" id="Phobius"/>
    </source>
</evidence>
<keyword evidence="1" id="KW-0472">Membrane</keyword>
<accession>A0A4R2IXG9</accession>
<dbReference type="EMBL" id="SLWR01000003">
    <property type="protein sequence ID" value="TCO49038.1"/>
    <property type="molecule type" value="Genomic_DNA"/>
</dbReference>
<feature type="transmembrane region" description="Helical" evidence="1">
    <location>
        <begin position="55"/>
        <end position="75"/>
    </location>
</feature>
<feature type="transmembrane region" description="Helical" evidence="1">
    <location>
        <begin position="132"/>
        <end position="158"/>
    </location>
</feature>
<organism evidence="2 3">
    <name type="scientific">Kribbella antiqua</name>
    <dbReference type="NCBI Taxonomy" id="2512217"/>
    <lineage>
        <taxon>Bacteria</taxon>
        <taxon>Bacillati</taxon>
        <taxon>Actinomycetota</taxon>
        <taxon>Actinomycetes</taxon>
        <taxon>Propionibacteriales</taxon>
        <taxon>Kribbellaceae</taxon>
        <taxon>Kribbella</taxon>
    </lineage>
</organism>
<evidence type="ECO:0008006" key="4">
    <source>
        <dbReference type="Google" id="ProtNLM"/>
    </source>
</evidence>
<keyword evidence="3" id="KW-1185">Reference proteome</keyword>
<protein>
    <recommendedName>
        <fullName evidence="4">DUF1453 domain-containing protein</fullName>
    </recommendedName>
</protein>
<keyword evidence="1" id="KW-0812">Transmembrane</keyword>
<dbReference type="RefSeq" id="WP_132146249.1">
    <property type="nucleotide sequence ID" value="NZ_SLWR01000003.1"/>
</dbReference>
<reference evidence="2 3" key="1">
    <citation type="journal article" date="2015" name="Stand. Genomic Sci.">
        <title>Genomic Encyclopedia of Bacterial and Archaeal Type Strains, Phase III: the genomes of soil and plant-associated and newly described type strains.</title>
        <authorList>
            <person name="Whitman W.B."/>
            <person name="Woyke T."/>
            <person name="Klenk H.P."/>
            <person name="Zhou Y."/>
            <person name="Lilburn T.G."/>
            <person name="Beck B.J."/>
            <person name="De Vos P."/>
            <person name="Vandamme P."/>
            <person name="Eisen J.A."/>
            <person name="Garrity G."/>
            <person name="Hugenholtz P."/>
            <person name="Kyrpides N.C."/>
        </authorList>
    </citation>
    <scope>NUCLEOTIDE SEQUENCE [LARGE SCALE GENOMIC DNA]</scope>
    <source>
        <strain evidence="2 3">VKM Ac-2541</strain>
    </source>
</reference>
<gene>
    <name evidence="2" type="ORF">EV646_10315</name>
</gene>
<feature type="transmembrane region" description="Helical" evidence="1">
    <location>
        <begin position="87"/>
        <end position="112"/>
    </location>
</feature>
<sequence length="174" mass="18467">MRQALLTSAAILGYVLFTNYGRRRFTWHKWVPLLVAIPAIAVVYLRTAPATGADLLIYAAAAVLGAGFGLAATATTALDRDRATGRLFTCCGPAFAATWVIVLGSRVALVWALQDDPGFRRAAGSFMAAHAITTSAIAPTFVLLAIAMFAVRTVAILFRARQSRPRAAAFAVTP</sequence>
<evidence type="ECO:0000313" key="2">
    <source>
        <dbReference type="EMBL" id="TCO49038.1"/>
    </source>
</evidence>
<dbReference type="AlphaFoldDB" id="A0A4R2IXG9"/>